<keyword evidence="3" id="KW-0804">Transcription</keyword>
<dbReference type="PROSITE" id="PS50042">
    <property type="entry name" value="CNMP_BINDING_3"/>
    <property type="match status" value="1"/>
</dbReference>
<dbReference type="InterPro" id="IPR036390">
    <property type="entry name" value="WH_DNA-bd_sf"/>
</dbReference>
<keyword evidence="2" id="KW-0238">DNA-binding</keyword>
<dbReference type="CDD" id="cd00038">
    <property type="entry name" value="CAP_ED"/>
    <property type="match status" value="1"/>
</dbReference>
<dbReference type="InterPro" id="IPR036388">
    <property type="entry name" value="WH-like_DNA-bd_sf"/>
</dbReference>
<evidence type="ECO:0000256" key="1">
    <source>
        <dbReference type="ARBA" id="ARBA00023015"/>
    </source>
</evidence>
<dbReference type="PANTHER" id="PTHR24567">
    <property type="entry name" value="CRP FAMILY TRANSCRIPTIONAL REGULATORY PROTEIN"/>
    <property type="match status" value="1"/>
</dbReference>
<dbReference type="RefSeq" id="WP_317641920.1">
    <property type="nucleotide sequence ID" value="NZ_JAPMIV010000073.1"/>
</dbReference>
<evidence type="ECO:0000259" key="4">
    <source>
        <dbReference type="PROSITE" id="PS50042"/>
    </source>
</evidence>
<dbReference type="Gene3D" id="1.10.10.10">
    <property type="entry name" value="Winged helix-like DNA-binding domain superfamily/Winged helix DNA-binding domain"/>
    <property type="match status" value="1"/>
</dbReference>
<evidence type="ECO:0000313" key="6">
    <source>
        <dbReference type="EMBL" id="MDV6376565.1"/>
    </source>
</evidence>
<evidence type="ECO:0000313" key="7">
    <source>
        <dbReference type="Proteomes" id="UP001276150"/>
    </source>
</evidence>
<evidence type="ECO:0000256" key="3">
    <source>
        <dbReference type="ARBA" id="ARBA00023163"/>
    </source>
</evidence>
<dbReference type="InterPro" id="IPR000595">
    <property type="entry name" value="cNMP-bd_dom"/>
</dbReference>
<accession>A0ABU4DXF6</accession>
<dbReference type="InterPro" id="IPR018490">
    <property type="entry name" value="cNMP-bd_dom_sf"/>
</dbReference>
<protein>
    <submittedName>
        <fullName evidence="6">Crp/Fnr family transcriptional regulator</fullName>
    </submittedName>
</protein>
<dbReference type="Pfam" id="PF00027">
    <property type="entry name" value="cNMP_binding"/>
    <property type="match status" value="1"/>
</dbReference>
<feature type="domain" description="HTH crp-type" evidence="5">
    <location>
        <begin position="162"/>
        <end position="236"/>
    </location>
</feature>
<dbReference type="InterPro" id="IPR050397">
    <property type="entry name" value="Env_Response_Regulators"/>
</dbReference>
<comment type="caution">
    <text evidence="6">The sequence shown here is derived from an EMBL/GenBank/DDBJ whole genome shotgun (WGS) entry which is preliminary data.</text>
</comment>
<sequence length="250" mass="27847">MTLTQQLLSLMRLRPMPSGVWHLTGTRWSAGLTDEDMQQIGAVCPPRPYRKGERIYRAGDPGGTLHILLDGHVKLSRTGRLGGERVISVCGPDDFFGESFLTEMSTTQADATCLSDRAVICPITREQFLEITRRVPTVAVLLASVLAARVHDLQMRLESLSQPVQVRLAYVMLDLTYRFGHETEAGHYDLDLELRHEEIASLAQASRVSATQAISAWRAKNLVLGTRGQYHVNASGLERLIEELQLDALR</sequence>
<dbReference type="InterPro" id="IPR012318">
    <property type="entry name" value="HTH_CRP"/>
</dbReference>
<dbReference type="Gene3D" id="2.60.120.10">
    <property type="entry name" value="Jelly Rolls"/>
    <property type="match status" value="1"/>
</dbReference>
<evidence type="ECO:0000256" key="2">
    <source>
        <dbReference type="ARBA" id="ARBA00023125"/>
    </source>
</evidence>
<dbReference type="Proteomes" id="UP001276150">
    <property type="component" value="Unassembled WGS sequence"/>
</dbReference>
<dbReference type="InterPro" id="IPR014710">
    <property type="entry name" value="RmlC-like_jellyroll"/>
</dbReference>
<dbReference type="EMBL" id="JAPMIV010000073">
    <property type="protein sequence ID" value="MDV6376565.1"/>
    <property type="molecule type" value="Genomic_DNA"/>
</dbReference>
<dbReference type="SUPFAM" id="SSF46785">
    <property type="entry name" value="Winged helix' DNA-binding domain"/>
    <property type="match status" value="1"/>
</dbReference>
<organism evidence="6 7">
    <name type="scientific">Deinococcus arenicola</name>
    <dbReference type="NCBI Taxonomy" id="2994950"/>
    <lineage>
        <taxon>Bacteria</taxon>
        <taxon>Thermotogati</taxon>
        <taxon>Deinococcota</taxon>
        <taxon>Deinococci</taxon>
        <taxon>Deinococcales</taxon>
        <taxon>Deinococcaceae</taxon>
        <taxon>Deinococcus</taxon>
    </lineage>
</organism>
<evidence type="ECO:0000259" key="5">
    <source>
        <dbReference type="PROSITE" id="PS51063"/>
    </source>
</evidence>
<dbReference type="SUPFAM" id="SSF51206">
    <property type="entry name" value="cAMP-binding domain-like"/>
    <property type="match status" value="1"/>
</dbReference>
<dbReference type="PANTHER" id="PTHR24567:SF74">
    <property type="entry name" value="HTH-TYPE TRANSCRIPTIONAL REGULATOR ARCR"/>
    <property type="match status" value="1"/>
</dbReference>
<reference evidence="6 7" key="1">
    <citation type="submission" date="2022-11" db="EMBL/GenBank/DDBJ databases">
        <title>Deinococcus ZS9-10, Low Temperature and Draught-tolerating, UV-resistant Bacteria from Continental Antarctica.</title>
        <authorList>
            <person name="Cheng L."/>
        </authorList>
    </citation>
    <scope>NUCLEOTIDE SEQUENCE [LARGE SCALE GENOMIC DNA]</scope>
    <source>
        <strain evidence="6 7">ZS9-10</strain>
    </source>
</reference>
<keyword evidence="7" id="KW-1185">Reference proteome</keyword>
<name>A0ABU4DXF6_9DEIO</name>
<gene>
    <name evidence="6" type="ORF">ORD21_18385</name>
</gene>
<feature type="domain" description="Cyclic nucleotide-binding" evidence="4">
    <location>
        <begin position="28"/>
        <end position="131"/>
    </location>
</feature>
<proteinExistence type="predicted"/>
<dbReference type="PROSITE" id="PS51063">
    <property type="entry name" value="HTH_CRP_2"/>
    <property type="match status" value="1"/>
</dbReference>
<dbReference type="SMART" id="SM00100">
    <property type="entry name" value="cNMP"/>
    <property type="match status" value="1"/>
</dbReference>
<keyword evidence="1" id="KW-0805">Transcription regulation</keyword>
<dbReference type="Pfam" id="PF13545">
    <property type="entry name" value="HTH_Crp_2"/>
    <property type="match status" value="1"/>
</dbReference>